<evidence type="ECO:0008006" key="4">
    <source>
        <dbReference type="Google" id="ProtNLM"/>
    </source>
</evidence>
<evidence type="ECO:0000313" key="3">
    <source>
        <dbReference type="Proteomes" id="UP000287972"/>
    </source>
</evidence>
<reference evidence="2 3" key="1">
    <citation type="submission" date="2017-06" db="EMBL/GenBank/DDBJ databases">
        <title>Comparative genomic analysis of Ambrosia Fusariam Clade fungi.</title>
        <authorList>
            <person name="Stajich J.E."/>
            <person name="Carrillo J."/>
            <person name="Kijimoto T."/>
            <person name="Eskalen A."/>
            <person name="O'Donnell K."/>
            <person name="Kasson M."/>
        </authorList>
    </citation>
    <scope>NUCLEOTIDE SEQUENCE [LARGE SCALE GENOMIC DNA]</scope>
    <source>
        <strain evidence="2 3">NRRL62606</strain>
    </source>
</reference>
<keyword evidence="3" id="KW-1185">Reference proteome</keyword>
<organism evidence="2 3">
    <name type="scientific">Fusarium floridanum</name>
    <dbReference type="NCBI Taxonomy" id="1325733"/>
    <lineage>
        <taxon>Eukaryota</taxon>
        <taxon>Fungi</taxon>
        <taxon>Dikarya</taxon>
        <taxon>Ascomycota</taxon>
        <taxon>Pezizomycotina</taxon>
        <taxon>Sordariomycetes</taxon>
        <taxon>Hypocreomycetidae</taxon>
        <taxon>Hypocreales</taxon>
        <taxon>Nectriaceae</taxon>
        <taxon>Fusarium</taxon>
        <taxon>Fusarium solani species complex</taxon>
    </lineage>
</organism>
<dbReference type="AlphaFoldDB" id="A0A428NQ89"/>
<proteinExistence type="predicted"/>
<protein>
    <recommendedName>
        <fullName evidence="4">Myb-like domain-containing protein</fullName>
    </recommendedName>
</protein>
<evidence type="ECO:0000313" key="2">
    <source>
        <dbReference type="EMBL" id="RSL42974.1"/>
    </source>
</evidence>
<feature type="region of interest" description="Disordered" evidence="1">
    <location>
        <begin position="255"/>
        <end position="276"/>
    </location>
</feature>
<name>A0A428NQ89_9HYPO</name>
<dbReference type="EMBL" id="NKCL01001143">
    <property type="protein sequence ID" value="RSL42974.1"/>
    <property type="molecule type" value="Genomic_DNA"/>
</dbReference>
<gene>
    <name evidence="2" type="ORF">CEP51_016416</name>
</gene>
<feature type="compositionally biased region" description="Acidic residues" evidence="1">
    <location>
        <begin position="255"/>
        <end position="271"/>
    </location>
</feature>
<comment type="caution">
    <text evidence="2">The sequence shown here is derived from an EMBL/GenBank/DDBJ whole genome shotgun (WGS) entry which is preliminary data.</text>
</comment>
<dbReference type="Proteomes" id="UP000287972">
    <property type="component" value="Unassembled WGS sequence"/>
</dbReference>
<sequence>MSDMMTIAMFNGVSEQAVRNYLEDKVAEHKHVRRLGFNPGSFDLSPELQIRFLGRLVEEEIQSVIPLFAQQPIAQEPIAQEPIAQEPIVHEPIVYEPLAQGLQDNGVFDSVYPDPTVDNFALFANQTADMALPAEMPKVEQVSPQPSTFIAQTANMDFNTEIPKVEQVQVPIQHAHVEAAHNDVDAEGEPADLQVPTGLKEATVATETYEALAYLSQLPIDQLTHVMRTLQHNLRVKQEGLLTTGMMAHQEMDIDEPEQLDDSDDTLPEETETPKPTREYHVRKEIYDIPPPDHTQDSRDRYLVTCRQKGFTYKEIMKAGGYTEKEPTLRGKFRALTKPAFQRVRKPKWTRRDCELLRALTLRWHRNNNTTPGSVRPLWGQIAQEMIQYGASYPFGAGTCSRKWRSLQQQP</sequence>
<evidence type="ECO:0000256" key="1">
    <source>
        <dbReference type="SAM" id="MobiDB-lite"/>
    </source>
</evidence>
<accession>A0A428NQ89</accession>